<comment type="caution">
    <text evidence="3">The sequence shown here is derived from an EMBL/GenBank/DDBJ whole genome shotgun (WGS) entry which is preliminary data.</text>
</comment>
<feature type="domain" description="Ice-binding protein C-terminal" evidence="2">
    <location>
        <begin position="210"/>
        <end position="234"/>
    </location>
</feature>
<evidence type="ECO:0000256" key="1">
    <source>
        <dbReference type="SAM" id="SignalP"/>
    </source>
</evidence>
<dbReference type="RefSeq" id="WP_273669734.1">
    <property type="nucleotide sequence ID" value="NZ_JAQQXR010000001.1"/>
</dbReference>
<dbReference type="EMBL" id="JAQQXR010000001">
    <property type="protein sequence ID" value="MDC8757086.1"/>
    <property type="molecule type" value="Genomic_DNA"/>
</dbReference>
<sequence length="238" mass="24819">MKRLVLLGILFASGLSQAAELYNNGPVVDENGLSVVYDPATTYGFGNQADAGNAVADNFSIAAGSRWNVSSLDFFNYQTGARGFTFGEATWSIVSGDVNAGTVVASGVTKLSNGGLEGYRITDGDVGNTQRGIYRAHADVADFSLDAGKYWLRWSISGSNQASGPWQPPTSDAHGGNAAQAGLFTPFGPLDDGAGLGVELPFTIHGSVSAVPEPETYAMLMAGLFMVGAVARRRKHAS</sequence>
<dbReference type="NCBIfam" id="TIGR02595">
    <property type="entry name" value="PEP_CTERM"/>
    <property type="match status" value="1"/>
</dbReference>
<feature type="signal peptide" evidence="1">
    <location>
        <begin position="1"/>
        <end position="18"/>
    </location>
</feature>
<dbReference type="Pfam" id="PF07589">
    <property type="entry name" value="PEP-CTERM"/>
    <property type="match status" value="1"/>
</dbReference>
<keyword evidence="1" id="KW-0732">Signal</keyword>
<reference evidence="3 4" key="1">
    <citation type="submission" date="2022-10" db="EMBL/GenBank/DDBJ databases">
        <title>Janthinobacterium sp. hw3 Genome sequencing.</title>
        <authorList>
            <person name="Park S."/>
        </authorList>
    </citation>
    <scope>NUCLEOTIDE SEQUENCE [LARGE SCALE GENOMIC DNA]</scope>
    <source>
        <strain evidence="4">hw3</strain>
    </source>
</reference>
<gene>
    <name evidence="3" type="ORF">OIK44_05710</name>
</gene>
<organism evidence="3 4">
    <name type="scientific">Janthinobacterium fluminis</name>
    <dbReference type="NCBI Taxonomy" id="2987524"/>
    <lineage>
        <taxon>Bacteria</taxon>
        <taxon>Pseudomonadati</taxon>
        <taxon>Pseudomonadota</taxon>
        <taxon>Betaproteobacteria</taxon>
        <taxon>Burkholderiales</taxon>
        <taxon>Oxalobacteraceae</taxon>
        <taxon>Janthinobacterium</taxon>
    </lineage>
</organism>
<feature type="chain" id="PRO_5046271838" evidence="1">
    <location>
        <begin position="19"/>
        <end position="238"/>
    </location>
</feature>
<keyword evidence="4" id="KW-1185">Reference proteome</keyword>
<name>A0ABT5JX78_9BURK</name>
<dbReference type="Proteomes" id="UP001221208">
    <property type="component" value="Unassembled WGS sequence"/>
</dbReference>
<evidence type="ECO:0000259" key="2">
    <source>
        <dbReference type="Pfam" id="PF07589"/>
    </source>
</evidence>
<accession>A0ABT5JX78</accession>
<evidence type="ECO:0000313" key="4">
    <source>
        <dbReference type="Proteomes" id="UP001221208"/>
    </source>
</evidence>
<protein>
    <submittedName>
        <fullName evidence="3">PEP-CTERM sorting domain-containing protein</fullName>
    </submittedName>
</protein>
<proteinExistence type="predicted"/>
<evidence type="ECO:0000313" key="3">
    <source>
        <dbReference type="EMBL" id="MDC8757086.1"/>
    </source>
</evidence>
<dbReference type="InterPro" id="IPR013424">
    <property type="entry name" value="Ice-binding_C"/>
</dbReference>